<dbReference type="InterPro" id="IPR005107">
    <property type="entry name" value="CO_DH_flav_C"/>
</dbReference>
<gene>
    <name evidence="4" type="ORF">CAK95_14155</name>
</gene>
<dbReference type="EMBL" id="CP021112">
    <property type="protein sequence ID" value="ARQ00099.1"/>
    <property type="molecule type" value="Genomic_DNA"/>
</dbReference>
<keyword evidence="5" id="KW-1185">Reference proteome</keyword>
<dbReference type="Proteomes" id="UP000194137">
    <property type="component" value="Chromosome"/>
</dbReference>
<dbReference type="PANTHER" id="PTHR42659">
    <property type="entry name" value="XANTHINE DEHYDROGENASE SUBUNIT C-RELATED"/>
    <property type="match status" value="1"/>
</dbReference>
<protein>
    <submittedName>
        <fullName evidence="4">Carbon monoxide dehydrogenase</fullName>
    </submittedName>
</protein>
<dbReference type="InterPro" id="IPR036318">
    <property type="entry name" value="FAD-bd_PCMH-like_sf"/>
</dbReference>
<dbReference type="InterPro" id="IPR016166">
    <property type="entry name" value="FAD-bd_PCMH"/>
</dbReference>
<dbReference type="PANTHER" id="PTHR42659:SF2">
    <property type="entry name" value="XANTHINE DEHYDROGENASE SUBUNIT C-RELATED"/>
    <property type="match status" value="1"/>
</dbReference>
<evidence type="ECO:0000256" key="2">
    <source>
        <dbReference type="ARBA" id="ARBA00022827"/>
    </source>
</evidence>
<dbReference type="Gene3D" id="3.30.43.10">
    <property type="entry name" value="Uridine Diphospho-n-acetylenolpyruvylglucosamine Reductase, domain 2"/>
    <property type="match status" value="1"/>
</dbReference>
<dbReference type="InterPro" id="IPR051312">
    <property type="entry name" value="Diverse_Substr_Oxidored"/>
</dbReference>
<keyword evidence="2" id="KW-0274">FAD</keyword>
<dbReference type="RefSeq" id="WP_086088497.1">
    <property type="nucleotide sequence ID" value="NZ_CP021112.1"/>
</dbReference>
<dbReference type="STRING" id="1235591.CAK95_14155"/>
<dbReference type="InterPro" id="IPR016169">
    <property type="entry name" value="FAD-bd_PCMH_sub2"/>
</dbReference>
<dbReference type="InterPro" id="IPR016167">
    <property type="entry name" value="FAD-bd_PCMH_sub1"/>
</dbReference>
<dbReference type="GO" id="GO:0016491">
    <property type="term" value="F:oxidoreductase activity"/>
    <property type="evidence" value="ECO:0007669"/>
    <property type="project" value="UniProtKB-KW"/>
</dbReference>
<dbReference type="InterPro" id="IPR002346">
    <property type="entry name" value="Mopterin_DH_FAD-bd"/>
</dbReference>
<proteinExistence type="predicted"/>
<dbReference type="PROSITE" id="PS51387">
    <property type="entry name" value="FAD_PCMH"/>
    <property type="match status" value="1"/>
</dbReference>
<dbReference type="Gene3D" id="3.30.390.50">
    <property type="entry name" value="CO dehydrogenase flavoprotein, C-terminal domain"/>
    <property type="match status" value="1"/>
</dbReference>
<dbReference type="KEGG" id="psin:CAK95_14155"/>
<dbReference type="Gene3D" id="3.30.465.10">
    <property type="match status" value="1"/>
</dbReference>
<keyword evidence="1" id="KW-0285">Flavoprotein</keyword>
<evidence type="ECO:0000256" key="1">
    <source>
        <dbReference type="ARBA" id="ARBA00022630"/>
    </source>
</evidence>
<dbReference type="AlphaFoldDB" id="A0A1W6ZRQ6"/>
<dbReference type="SUPFAM" id="SSF55447">
    <property type="entry name" value="CO dehydrogenase flavoprotein C-terminal domain-like"/>
    <property type="match status" value="1"/>
</dbReference>
<accession>A0A1W6ZRQ6</accession>
<reference evidence="4 5" key="1">
    <citation type="submission" date="2017-05" db="EMBL/GenBank/DDBJ databases">
        <title>Full genome sequence of Pseudorhodoplanes sinuspersici.</title>
        <authorList>
            <person name="Dastgheib S.M.M."/>
            <person name="Shavandi M."/>
            <person name="Tirandaz H."/>
        </authorList>
    </citation>
    <scope>NUCLEOTIDE SEQUENCE [LARGE SCALE GENOMIC DNA]</scope>
    <source>
        <strain evidence="4 5">RIPI110</strain>
    </source>
</reference>
<dbReference type="OrthoDB" id="9814706at2"/>
<evidence type="ECO:0000313" key="4">
    <source>
        <dbReference type="EMBL" id="ARQ00099.1"/>
    </source>
</evidence>
<dbReference type="GO" id="GO:0071949">
    <property type="term" value="F:FAD binding"/>
    <property type="evidence" value="ECO:0007669"/>
    <property type="project" value="InterPro"/>
</dbReference>
<dbReference type="SMART" id="SM01092">
    <property type="entry name" value="CO_deh_flav_C"/>
    <property type="match status" value="1"/>
</dbReference>
<dbReference type="SUPFAM" id="SSF56176">
    <property type="entry name" value="FAD-binding/transporter-associated domain-like"/>
    <property type="match status" value="1"/>
</dbReference>
<sequence>MRPPLFEIARPANVGEAIHEALGPQEGMFYSGGTELLLAMKLRVIHTDKLIDIKGIRGLSEIAHVDEKTFQIGARCTHSQIEQSELVQRILPTLAQLCGNVANVRVRNAGTIGGNLCFGEPHADPPTLLAALGARLCLSSIDGERLVDADDFILDEFETVREPHELLTRILIPIPNGPVVYQRFRHGERPAVNAAMLWSLDPSGRTIANARIRIGALGARPQRLERVEAALCGVTTAEAAQAVSDVLGSSLDSIDVTDDRHGSAEYKRHLAGVLLRRNIAEAETMCRERRR</sequence>
<dbReference type="InterPro" id="IPR036683">
    <property type="entry name" value="CO_DH_flav_C_dom_sf"/>
</dbReference>
<evidence type="ECO:0000313" key="5">
    <source>
        <dbReference type="Proteomes" id="UP000194137"/>
    </source>
</evidence>
<organism evidence="4 5">
    <name type="scientific">Pseudorhodoplanes sinuspersici</name>
    <dbReference type="NCBI Taxonomy" id="1235591"/>
    <lineage>
        <taxon>Bacteria</taxon>
        <taxon>Pseudomonadati</taxon>
        <taxon>Pseudomonadota</taxon>
        <taxon>Alphaproteobacteria</taxon>
        <taxon>Hyphomicrobiales</taxon>
        <taxon>Pseudorhodoplanes</taxon>
    </lineage>
</organism>
<keyword evidence="3" id="KW-0560">Oxidoreductase</keyword>
<dbReference type="Pfam" id="PF00941">
    <property type="entry name" value="FAD_binding_5"/>
    <property type="match status" value="1"/>
</dbReference>
<name>A0A1W6ZRQ6_9HYPH</name>
<dbReference type="Pfam" id="PF03450">
    <property type="entry name" value="CO_deh_flav_C"/>
    <property type="match status" value="1"/>
</dbReference>
<evidence type="ECO:0000256" key="3">
    <source>
        <dbReference type="ARBA" id="ARBA00023002"/>
    </source>
</evidence>